<dbReference type="InterPro" id="IPR000569">
    <property type="entry name" value="HECT_dom"/>
</dbReference>
<evidence type="ECO:0000256" key="1">
    <source>
        <dbReference type="ARBA" id="ARBA00000885"/>
    </source>
</evidence>
<evidence type="ECO:0000256" key="6">
    <source>
        <dbReference type="SAM" id="MobiDB-lite"/>
    </source>
</evidence>
<dbReference type="Proteomes" id="UP001159405">
    <property type="component" value="Unassembled WGS sequence"/>
</dbReference>
<dbReference type="EC" id="2.3.2.26" evidence="2"/>
<keyword evidence="4 5" id="KW-0833">Ubl conjugation pathway</keyword>
<protein>
    <recommendedName>
        <fullName evidence="2">HECT-type E3 ubiquitin transferase</fullName>
        <ecNumber evidence="2">2.3.2.26</ecNumber>
    </recommendedName>
</protein>
<evidence type="ECO:0000256" key="5">
    <source>
        <dbReference type="PROSITE-ProRule" id="PRU00104"/>
    </source>
</evidence>
<evidence type="ECO:0000259" key="7">
    <source>
        <dbReference type="PROSITE" id="PS50237"/>
    </source>
</evidence>
<reference evidence="8 9" key="1">
    <citation type="submission" date="2022-05" db="EMBL/GenBank/DDBJ databases">
        <authorList>
            <consortium name="Genoscope - CEA"/>
            <person name="William W."/>
        </authorList>
    </citation>
    <scope>NUCLEOTIDE SEQUENCE [LARGE SCALE GENOMIC DNA]</scope>
</reference>
<dbReference type="Gene3D" id="3.30.2410.10">
    <property type="entry name" value="Hect, E3 ligase catalytic domain"/>
    <property type="match status" value="1"/>
</dbReference>
<keyword evidence="3" id="KW-0808">Transferase</keyword>
<feature type="region of interest" description="Disordered" evidence="6">
    <location>
        <begin position="239"/>
        <end position="263"/>
    </location>
</feature>
<evidence type="ECO:0000313" key="9">
    <source>
        <dbReference type="Proteomes" id="UP001159405"/>
    </source>
</evidence>
<feature type="active site" description="Glycyl thioester intermediate" evidence="5">
    <location>
        <position position="668"/>
    </location>
</feature>
<accession>A0ABN8PTS2</accession>
<dbReference type="SUPFAM" id="SSF56204">
    <property type="entry name" value="Hect, E3 ligase catalytic domain"/>
    <property type="match status" value="1"/>
</dbReference>
<dbReference type="PANTHER" id="PTHR45700:SF8">
    <property type="entry name" value="HECT-TYPE E3 UBIQUITIN TRANSFERASE"/>
    <property type="match status" value="1"/>
</dbReference>
<evidence type="ECO:0000256" key="3">
    <source>
        <dbReference type="ARBA" id="ARBA00022679"/>
    </source>
</evidence>
<dbReference type="Pfam" id="PF00632">
    <property type="entry name" value="HECT"/>
    <property type="match status" value="1"/>
</dbReference>
<feature type="domain" description="HECT" evidence="7">
    <location>
        <begin position="364"/>
        <end position="701"/>
    </location>
</feature>
<feature type="region of interest" description="Disordered" evidence="6">
    <location>
        <begin position="60"/>
        <end position="86"/>
    </location>
</feature>
<gene>
    <name evidence="8" type="ORF">PLOB_00047726</name>
</gene>
<dbReference type="SMART" id="SM00119">
    <property type="entry name" value="HECTc"/>
    <property type="match status" value="1"/>
</dbReference>
<dbReference type="PROSITE" id="PS50237">
    <property type="entry name" value="HECT"/>
    <property type="match status" value="1"/>
</dbReference>
<sequence length="701" mass="77307">MASSNEDEIVERISAAVRNALCRNSQQQDEHHSLLSGEQSPAASVQLPSSFLQGFRQNRERNVEKSRSYFPAPKRRRASSTRSTQAKSKVVTKDVVCLPFEEGEIFAIPRGTRRAQLAELGPIGKVSLNNTWDKAAVASEISSIFRKAFHLEDDEEMPFQYLSIVPGAKTLKQPNISTSFKWNAPEVLSLASQGALYIMTHLPVPSSKKESTLIRHIVASDDENSDTDHFELDVPTFDGSLSKSSKSSTKSPPLTGPLAESLAGPSAVSVTGSSAVSVAGPSPVSADEVYAALIFDELSSDEEVIIENEKPPPPSVEVETVQANITLREILHNLSSVIKDTETSKFNISRNHIWEGAKRALNRKSFDPQNRISVKFTDDMGISEGAIDLGGPAREFFTLVTDRLLNSHMFVGGAFAKFLSLNARCLEDGEYYLAGQIFALSFVHGGPTLKCLSDVCYNGIVKGVQNVNASVNDVCDYDLRISLEKLLNASNVQEAEDIINDAKLDLLFDMAGTFQVIKTTSDIENLVQKTVNWYVLGRAQAAYESFKEGLRTLGVMDSILQYPQVMREAFCFKPDTLTVTDFDDMFSVARACEGSNRREVENLVLSHWQDLMRDCEEESAEITLSDILFFVSGCKNLPPQGLSCQISFLHEPDEKSGILSRFPKASTCSCTLYLPVIHKTYEDFKEAMSYAVQNTRGFGMA</sequence>
<dbReference type="EMBL" id="CALNXK010000089">
    <property type="protein sequence ID" value="CAH3150650.1"/>
    <property type="molecule type" value="Genomic_DNA"/>
</dbReference>
<dbReference type="PANTHER" id="PTHR45700">
    <property type="entry name" value="UBIQUITIN-PROTEIN LIGASE E3C"/>
    <property type="match status" value="1"/>
</dbReference>
<dbReference type="Gene3D" id="3.90.1750.10">
    <property type="entry name" value="Hect, E3 ligase catalytic domains"/>
    <property type="match status" value="1"/>
</dbReference>
<dbReference type="InterPro" id="IPR035983">
    <property type="entry name" value="Hect_E3_ubiquitin_ligase"/>
</dbReference>
<comment type="catalytic activity">
    <reaction evidence="1">
        <text>S-ubiquitinyl-[E2 ubiquitin-conjugating enzyme]-L-cysteine + [acceptor protein]-L-lysine = [E2 ubiquitin-conjugating enzyme]-L-cysteine + N(6)-ubiquitinyl-[acceptor protein]-L-lysine.</text>
        <dbReference type="EC" id="2.3.2.26"/>
    </reaction>
</comment>
<organism evidence="8 9">
    <name type="scientific">Porites lobata</name>
    <dbReference type="NCBI Taxonomy" id="104759"/>
    <lineage>
        <taxon>Eukaryota</taxon>
        <taxon>Metazoa</taxon>
        <taxon>Cnidaria</taxon>
        <taxon>Anthozoa</taxon>
        <taxon>Hexacorallia</taxon>
        <taxon>Scleractinia</taxon>
        <taxon>Fungiina</taxon>
        <taxon>Poritidae</taxon>
        <taxon>Porites</taxon>
    </lineage>
</organism>
<comment type="caution">
    <text evidence="8">The sequence shown here is derived from an EMBL/GenBank/DDBJ whole genome shotgun (WGS) entry which is preliminary data.</text>
</comment>
<keyword evidence="9" id="KW-1185">Reference proteome</keyword>
<name>A0ABN8PTS2_9CNID</name>
<dbReference type="InterPro" id="IPR044611">
    <property type="entry name" value="E3A/B/C-like"/>
</dbReference>
<evidence type="ECO:0000256" key="2">
    <source>
        <dbReference type="ARBA" id="ARBA00012485"/>
    </source>
</evidence>
<evidence type="ECO:0000313" key="8">
    <source>
        <dbReference type="EMBL" id="CAH3150650.1"/>
    </source>
</evidence>
<proteinExistence type="predicted"/>
<evidence type="ECO:0000256" key="4">
    <source>
        <dbReference type="ARBA" id="ARBA00022786"/>
    </source>
</evidence>